<keyword evidence="3" id="KW-1185">Reference proteome</keyword>
<evidence type="ECO:0000313" key="2">
    <source>
        <dbReference type="EMBL" id="EFW22281.1"/>
    </source>
</evidence>
<dbReference type="EMBL" id="GL636486">
    <property type="protein sequence ID" value="EFW22281.1"/>
    <property type="molecule type" value="Genomic_DNA"/>
</dbReference>
<organism evidence="3">
    <name type="scientific">Coccidioides posadasii (strain RMSCC 757 / Silveira)</name>
    <name type="common">Valley fever fungus</name>
    <dbReference type="NCBI Taxonomy" id="443226"/>
    <lineage>
        <taxon>Eukaryota</taxon>
        <taxon>Fungi</taxon>
        <taxon>Dikarya</taxon>
        <taxon>Ascomycota</taxon>
        <taxon>Pezizomycotina</taxon>
        <taxon>Eurotiomycetes</taxon>
        <taxon>Eurotiomycetidae</taxon>
        <taxon>Onygenales</taxon>
        <taxon>Onygenaceae</taxon>
        <taxon>Coccidioides</taxon>
    </lineage>
</organism>
<reference evidence="3" key="1">
    <citation type="journal article" date="2010" name="Genome Res.">
        <title>Population genomic sequencing of Coccidioides fungi reveals recent hybridization and transposon control.</title>
        <authorList>
            <person name="Neafsey D.E."/>
            <person name="Barker B.M."/>
            <person name="Sharpton T.J."/>
            <person name="Stajich J.E."/>
            <person name="Park D.J."/>
            <person name="Whiston E."/>
            <person name="Hung C.-Y."/>
            <person name="McMahan C."/>
            <person name="White J."/>
            <person name="Sykes S."/>
            <person name="Heiman D."/>
            <person name="Young S."/>
            <person name="Zeng Q."/>
            <person name="Abouelleil A."/>
            <person name="Aftuck L."/>
            <person name="Bessette D."/>
            <person name="Brown A."/>
            <person name="FitzGerald M."/>
            <person name="Lui A."/>
            <person name="Macdonald J.P."/>
            <person name="Priest M."/>
            <person name="Orbach M.J."/>
            <person name="Galgiani J.N."/>
            <person name="Kirkland T.N."/>
            <person name="Cole G.T."/>
            <person name="Birren B.W."/>
            <person name="Henn M.R."/>
            <person name="Taylor J.W."/>
            <person name="Rounsley S.D."/>
        </authorList>
    </citation>
    <scope>NUCLEOTIDE SEQUENCE [LARGE SCALE GENOMIC DNA]</scope>
    <source>
        <strain evidence="3">RMSCC 757 / Silveira</strain>
    </source>
</reference>
<evidence type="ECO:0000313" key="3">
    <source>
        <dbReference type="Proteomes" id="UP000002497"/>
    </source>
</evidence>
<dbReference type="HOGENOM" id="CLU_3068524_0_0_1"/>
<accession>E9CUE6</accession>
<dbReference type="Proteomes" id="UP000002497">
    <property type="component" value="Unassembled WGS sequence"/>
</dbReference>
<dbReference type="VEuPathDB" id="FungiDB:CPSG_00180"/>
<reference evidence="3" key="2">
    <citation type="submission" date="2010-03" db="EMBL/GenBank/DDBJ databases">
        <title>The genome sequence of Coccidioides posadasii strain Silveira.</title>
        <authorList>
            <consortium name="The Broad Institute Genome Sequencing Center for Infectious Disease"/>
            <person name="Neafsey D."/>
            <person name="Orbach M."/>
            <person name="Henn M.R."/>
            <person name="Cole G.T."/>
            <person name="Galgiani J."/>
            <person name="Gardner M.J."/>
            <person name="Kirkland T.N."/>
            <person name="Taylor J.W."/>
            <person name="Young S.K."/>
            <person name="Zeng Q."/>
            <person name="Koehrsen M."/>
            <person name="Alvarado L."/>
            <person name="Berlin A."/>
            <person name="Borenstein D."/>
            <person name="Chapman S.B."/>
            <person name="Chen Z."/>
            <person name="Engels R."/>
            <person name="Freedman E."/>
            <person name="Gellesch M."/>
            <person name="Goldberg J."/>
            <person name="Griggs A."/>
            <person name="Gujja S."/>
            <person name="Heilman E."/>
            <person name="Heiman D."/>
            <person name="Howarth C."/>
            <person name="Jen D."/>
            <person name="Larson L."/>
            <person name="Mehta T."/>
            <person name="Neiman D."/>
            <person name="Park D."/>
            <person name="Pearson M."/>
            <person name="Richards J."/>
            <person name="Roberts A."/>
            <person name="Saif S."/>
            <person name="Shea T."/>
            <person name="Shenoy N."/>
            <person name="Sisk P."/>
            <person name="Stolte C."/>
            <person name="Sykes S."/>
            <person name="Walk T."/>
            <person name="White J."/>
            <person name="Yandava C."/>
            <person name="Haas B."/>
            <person name="Nusbaum C."/>
            <person name="Birren B."/>
        </authorList>
    </citation>
    <scope>NUCLEOTIDE SEQUENCE [LARGE SCALE GENOMIC DNA]</scope>
    <source>
        <strain evidence="3">RMSCC 757 / Silveira</strain>
    </source>
</reference>
<evidence type="ECO:0000256" key="1">
    <source>
        <dbReference type="SAM" id="MobiDB-lite"/>
    </source>
</evidence>
<sequence>MWPALDQSIRRPLEPRTTSTLSPRAIPTADPSHVQTRPDRGGWSSSPEYFHGA</sequence>
<gene>
    <name evidence="2" type="ORF">CPSG_00180</name>
</gene>
<feature type="region of interest" description="Disordered" evidence="1">
    <location>
        <begin position="1"/>
        <end position="53"/>
    </location>
</feature>
<name>E9CUE6_COCPS</name>
<dbReference type="AlphaFoldDB" id="E9CUE6"/>
<proteinExistence type="predicted"/>
<protein>
    <submittedName>
        <fullName evidence="2">Uncharacterized protein</fullName>
    </submittedName>
</protein>